<feature type="domain" description="PepSY" evidence="3">
    <location>
        <begin position="45"/>
        <end position="101"/>
    </location>
</feature>
<feature type="region of interest" description="Disordered" evidence="1">
    <location>
        <begin position="135"/>
        <end position="157"/>
    </location>
</feature>
<dbReference type="Pfam" id="PF03413">
    <property type="entry name" value="PepSY"/>
    <property type="match status" value="1"/>
</dbReference>
<dbReference type="Gene3D" id="3.10.450.40">
    <property type="match status" value="1"/>
</dbReference>
<feature type="signal peptide" evidence="2">
    <location>
        <begin position="1"/>
        <end position="27"/>
    </location>
</feature>
<organism evidence="4 5">
    <name type="scientific">Phaeobacter inhibens</name>
    <dbReference type="NCBI Taxonomy" id="221822"/>
    <lineage>
        <taxon>Bacteria</taxon>
        <taxon>Pseudomonadati</taxon>
        <taxon>Pseudomonadota</taxon>
        <taxon>Alphaproteobacteria</taxon>
        <taxon>Rhodobacterales</taxon>
        <taxon>Roseobacteraceae</taxon>
        <taxon>Phaeobacter</taxon>
    </lineage>
</organism>
<feature type="compositionally biased region" description="Basic and acidic residues" evidence="1">
    <location>
        <begin position="148"/>
        <end position="157"/>
    </location>
</feature>
<dbReference type="InterPro" id="IPR025711">
    <property type="entry name" value="PepSY"/>
</dbReference>
<dbReference type="AlphaFoldDB" id="A0A2I7K8A7"/>
<sequence length="157" mass="16899" precursor="true">MVTKTTTGIVMTATLIAFGFAAQTARAETIFEPDLTYEQMLNAPIGVERAMSIAKEQAKGRVIELSMEEFNSKPVYEATIAAPTSLTEVIISADDGAVLSTARQTAATPELMQQLIEEDIEDVMEFAALMDGAMFNGDSHDDDDGDDEHCAAQDDKG</sequence>
<reference evidence="4 5" key="2">
    <citation type="journal article" date="2017" name="Genome Biol. Evol.">
        <title>Trajectories and Drivers of Genome Evolution in Surface-Associated Marine Phaeobacter.</title>
        <authorList>
            <person name="Freese H.M."/>
            <person name="Sikorski J."/>
            <person name="Bunk B."/>
            <person name="Scheuner C."/>
            <person name="Meier-Kolthoff J.P."/>
            <person name="Sproer C."/>
            <person name="Gram L."/>
            <person name="Overmann J."/>
        </authorList>
    </citation>
    <scope>NUCLEOTIDE SEQUENCE [LARGE SCALE GENOMIC DNA]</scope>
    <source>
        <strain evidence="4 5">P88</strain>
    </source>
</reference>
<evidence type="ECO:0000313" key="5">
    <source>
        <dbReference type="Proteomes" id="UP000236447"/>
    </source>
</evidence>
<protein>
    <submittedName>
        <fullName evidence="4">Peptidase propeptide and YPEB domain protein</fullName>
    </submittedName>
</protein>
<evidence type="ECO:0000313" key="4">
    <source>
        <dbReference type="EMBL" id="AUQ98740.1"/>
    </source>
</evidence>
<reference evidence="4 5" key="1">
    <citation type="journal article" date="2017" name="Front. Microbiol.">
        <title>Phaeobacter piscinae sp. nov., a species of the Roseobacter group and potential aquaculture probiont.</title>
        <authorList>
            <person name="Sonnenschein E.C."/>
            <person name="Phippen C.B.W."/>
            <person name="Nielsen K.F."/>
            <person name="Mateiu R.V."/>
            <person name="Melchiorsen J."/>
            <person name="Gram L."/>
            <person name="Overmann J."/>
            <person name="Freese H.M."/>
        </authorList>
    </citation>
    <scope>NUCLEOTIDE SEQUENCE [LARGE SCALE GENOMIC DNA]</scope>
    <source>
        <strain evidence="4 5">P88</strain>
    </source>
</reference>
<evidence type="ECO:0000256" key="1">
    <source>
        <dbReference type="SAM" id="MobiDB-lite"/>
    </source>
</evidence>
<evidence type="ECO:0000256" key="2">
    <source>
        <dbReference type="SAM" id="SignalP"/>
    </source>
</evidence>
<keyword evidence="2" id="KW-0732">Signal</keyword>
<dbReference type="RefSeq" id="WP_102883334.1">
    <property type="nucleotide sequence ID" value="NZ_CP010725.1"/>
</dbReference>
<evidence type="ECO:0000259" key="3">
    <source>
        <dbReference type="Pfam" id="PF03413"/>
    </source>
</evidence>
<proteinExistence type="predicted"/>
<name>A0A2I7K8A7_9RHOB</name>
<gene>
    <name evidence="4" type="ORF">PhaeoP88_01359</name>
</gene>
<dbReference type="Proteomes" id="UP000236447">
    <property type="component" value="Chromosome"/>
</dbReference>
<dbReference type="EMBL" id="CP010725">
    <property type="protein sequence ID" value="AUQ98740.1"/>
    <property type="molecule type" value="Genomic_DNA"/>
</dbReference>
<feature type="chain" id="PRO_5014442845" evidence="2">
    <location>
        <begin position="28"/>
        <end position="157"/>
    </location>
</feature>
<accession>A0A2I7K8A7</accession>